<gene>
    <name evidence="3" type="ORF">BHQ10_000233</name>
</gene>
<dbReference type="PANTHER" id="PTHR23250:SF1">
    <property type="entry name" value="TECTONIN BETA-PROPELLER REPEAT-CONTAINING PROTEIN 1"/>
    <property type="match status" value="1"/>
</dbReference>
<dbReference type="GO" id="GO:0016020">
    <property type="term" value="C:membrane"/>
    <property type="evidence" value="ECO:0007669"/>
    <property type="project" value="InterPro"/>
</dbReference>
<comment type="caution">
    <text evidence="3">The sequence shown here is derived from an EMBL/GenBank/DDBJ whole genome shotgun (WGS) entry which is preliminary data.</text>
</comment>
<keyword evidence="4" id="KW-1185">Reference proteome</keyword>
<accession>A0A364KL18</accession>
<evidence type="ECO:0000256" key="1">
    <source>
        <dbReference type="SAM" id="MobiDB-lite"/>
    </source>
</evidence>
<dbReference type="STRING" id="1196081.A0A364KL18"/>
<dbReference type="Proteomes" id="UP000249363">
    <property type="component" value="Unassembled WGS sequence"/>
</dbReference>
<feature type="compositionally biased region" description="Polar residues" evidence="1">
    <location>
        <begin position="81"/>
        <end position="106"/>
    </location>
</feature>
<dbReference type="GeneID" id="63789450"/>
<proteinExistence type="predicted"/>
<feature type="region of interest" description="Disordered" evidence="1">
    <location>
        <begin position="73"/>
        <end position="106"/>
    </location>
</feature>
<dbReference type="OrthoDB" id="72441at2759"/>
<evidence type="ECO:0000313" key="3">
    <source>
        <dbReference type="EMBL" id="RAO64221.1"/>
    </source>
</evidence>
<dbReference type="AlphaFoldDB" id="A0A364KL18"/>
<dbReference type="InterPro" id="IPR006614">
    <property type="entry name" value="Peroxin/Ferlin"/>
</dbReference>
<organism evidence="3 4">
    <name type="scientific">Talaromyces amestolkiae</name>
    <dbReference type="NCBI Taxonomy" id="1196081"/>
    <lineage>
        <taxon>Eukaryota</taxon>
        <taxon>Fungi</taxon>
        <taxon>Dikarya</taxon>
        <taxon>Ascomycota</taxon>
        <taxon>Pezizomycotina</taxon>
        <taxon>Eurotiomycetes</taxon>
        <taxon>Eurotiomycetidae</taxon>
        <taxon>Eurotiales</taxon>
        <taxon>Trichocomaceae</taxon>
        <taxon>Talaromyces</taxon>
        <taxon>Talaromyces sect. Talaromyces</taxon>
    </lineage>
</organism>
<protein>
    <recommendedName>
        <fullName evidence="2">Peroxin/Ferlin domain-containing protein</fullName>
    </recommendedName>
</protein>
<sequence length="476" mass="54941">MNAYSLQFLPAQGERIMATDVAKGIDLIDNTTPSQPLERDLTRSETRSSHFLLRKKLTRDSVKNGLQNRKYAKWQHERLNASDTESSSQSPSRAATKNTTTDTQSYGKGIDDVDILNIAPVQTKATDNLKTEDNLEPGSELELLYENQRGWFFFGIPFYSSRSLLQFDPPAWVNKDFRESPVNITNAQLPDPSWEWAWPTWYVDMSDDVDEEGWQYSFSFLPKFGWHGTHPWFHSYVRRRRWVRLRVKKKYAKLKNGDDQTDFHMAHLLNEDYFTIHSQALASVEPSIAPPTTTNVPSSSYIRRDLGRSPERNAEDNIDNLPRLIEAMKNAIVDREKIEALRNFLAQGGEELYYLPDKVPEVLGLFVFRTSRWQFLKLLQDALDDIAVDSDPDVEKREVDTVNRRRNNISRTIDAVRKEVSDSDIFDISKETLEGLHESELQKAYESSRSKGKERSWTEIKGIPKEVAVGKEGHIY</sequence>
<feature type="domain" description="Peroxin/Ferlin" evidence="2">
    <location>
        <begin position="213"/>
        <end position="249"/>
    </location>
</feature>
<dbReference type="SMART" id="SM00694">
    <property type="entry name" value="DysFC"/>
    <property type="match status" value="1"/>
</dbReference>
<evidence type="ECO:0000259" key="2">
    <source>
        <dbReference type="SMART" id="SM00694"/>
    </source>
</evidence>
<evidence type="ECO:0000313" key="4">
    <source>
        <dbReference type="Proteomes" id="UP000249363"/>
    </source>
</evidence>
<dbReference type="InterPro" id="IPR051513">
    <property type="entry name" value="Tectonin_beta-prop"/>
</dbReference>
<dbReference type="EMBL" id="MIKG01000001">
    <property type="protein sequence ID" value="RAO64221.1"/>
    <property type="molecule type" value="Genomic_DNA"/>
</dbReference>
<reference evidence="3 4" key="1">
    <citation type="journal article" date="2017" name="Biotechnol. Biofuels">
        <title>Differential beta-glucosidase expression as a function of carbon source availability in Talaromyces amestolkiae: a genomic and proteomic approach.</title>
        <authorList>
            <person name="de Eugenio L.I."/>
            <person name="Mendez-Liter J.A."/>
            <person name="Nieto-Dominguez M."/>
            <person name="Alonso L."/>
            <person name="Gil-Munoz J."/>
            <person name="Barriuso J."/>
            <person name="Prieto A."/>
            <person name="Martinez M.J."/>
        </authorList>
    </citation>
    <scope>NUCLEOTIDE SEQUENCE [LARGE SCALE GENOMIC DNA]</scope>
    <source>
        <strain evidence="3 4">CIB</strain>
    </source>
</reference>
<dbReference type="RefSeq" id="XP_040728738.1">
    <property type="nucleotide sequence ID" value="XM_040874464.1"/>
</dbReference>
<name>A0A364KL18_TALAM</name>
<dbReference type="PANTHER" id="PTHR23250">
    <property type="entry name" value="DYSFERLIN-RELATED"/>
    <property type="match status" value="1"/>
</dbReference>